<proteinExistence type="predicted"/>
<name>A0A2P2JXU4_RHIMU</name>
<reference evidence="1" key="1">
    <citation type="submission" date="2018-02" db="EMBL/GenBank/DDBJ databases">
        <title>Rhizophora mucronata_Transcriptome.</title>
        <authorList>
            <person name="Meera S.P."/>
            <person name="Sreeshan A."/>
            <person name="Augustine A."/>
        </authorList>
    </citation>
    <scope>NUCLEOTIDE SEQUENCE</scope>
    <source>
        <tissue evidence="1">Leaf</tissue>
    </source>
</reference>
<accession>A0A2P2JXU4</accession>
<organism evidence="1">
    <name type="scientific">Rhizophora mucronata</name>
    <name type="common">Asiatic mangrove</name>
    <dbReference type="NCBI Taxonomy" id="61149"/>
    <lineage>
        <taxon>Eukaryota</taxon>
        <taxon>Viridiplantae</taxon>
        <taxon>Streptophyta</taxon>
        <taxon>Embryophyta</taxon>
        <taxon>Tracheophyta</taxon>
        <taxon>Spermatophyta</taxon>
        <taxon>Magnoliopsida</taxon>
        <taxon>eudicotyledons</taxon>
        <taxon>Gunneridae</taxon>
        <taxon>Pentapetalae</taxon>
        <taxon>rosids</taxon>
        <taxon>fabids</taxon>
        <taxon>Malpighiales</taxon>
        <taxon>Rhizophoraceae</taxon>
        <taxon>Rhizophora</taxon>
    </lineage>
</organism>
<dbReference type="AlphaFoldDB" id="A0A2P2JXU4"/>
<sequence>MLLRCKNNKTYSFFCLLLHFIKLSQKI</sequence>
<evidence type="ECO:0000313" key="1">
    <source>
        <dbReference type="EMBL" id="MBW98294.1"/>
    </source>
</evidence>
<dbReference type="EMBL" id="GGEC01017811">
    <property type="protein sequence ID" value="MBW98294.1"/>
    <property type="molecule type" value="Transcribed_RNA"/>
</dbReference>
<protein>
    <submittedName>
        <fullName evidence="1">Uncharacterized protein</fullName>
    </submittedName>
</protein>